<dbReference type="InterPro" id="IPR013486">
    <property type="entry name" value="SpoIID/LytB"/>
</dbReference>
<organism evidence="3 4">
    <name type="scientific">Paenibacillus nanensis</name>
    <dbReference type="NCBI Taxonomy" id="393251"/>
    <lineage>
        <taxon>Bacteria</taxon>
        <taxon>Bacillati</taxon>
        <taxon>Bacillota</taxon>
        <taxon>Bacilli</taxon>
        <taxon>Bacillales</taxon>
        <taxon>Paenibacillaceae</taxon>
        <taxon>Paenibacillus</taxon>
    </lineage>
</organism>
<feature type="region of interest" description="Disordered" evidence="1">
    <location>
        <begin position="58"/>
        <end position="91"/>
    </location>
</feature>
<evidence type="ECO:0000313" key="3">
    <source>
        <dbReference type="EMBL" id="RIX51095.1"/>
    </source>
</evidence>
<keyword evidence="4" id="KW-1185">Reference proteome</keyword>
<evidence type="ECO:0000313" key="4">
    <source>
        <dbReference type="Proteomes" id="UP000266482"/>
    </source>
</evidence>
<evidence type="ECO:0000259" key="2">
    <source>
        <dbReference type="Pfam" id="PF08486"/>
    </source>
</evidence>
<dbReference type="Pfam" id="PF08486">
    <property type="entry name" value="SpoIID"/>
    <property type="match status" value="1"/>
</dbReference>
<evidence type="ECO:0000256" key="1">
    <source>
        <dbReference type="SAM" id="MobiDB-lite"/>
    </source>
</evidence>
<feature type="domain" description="Sporulation stage II protein D amidase enhancer LytB N-terminal" evidence="2">
    <location>
        <begin position="113"/>
        <end position="213"/>
    </location>
</feature>
<dbReference type="Proteomes" id="UP000266482">
    <property type="component" value="Unassembled WGS sequence"/>
</dbReference>
<gene>
    <name evidence="3" type="primary">spoIID</name>
    <name evidence="3" type="ORF">D3P08_18395</name>
</gene>
<dbReference type="OrthoDB" id="9794671at2"/>
<accession>A0A3A1US82</accession>
<dbReference type="NCBIfam" id="TIGR02669">
    <property type="entry name" value="SpoIID_LytB"/>
    <property type="match status" value="1"/>
</dbReference>
<dbReference type="EMBL" id="QXQA01000012">
    <property type="protein sequence ID" value="RIX51095.1"/>
    <property type="molecule type" value="Genomic_DNA"/>
</dbReference>
<dbReference type="AlphaFoldDB" id="A0A3A1US82"/>
<dbReference type="InterPro" id="IPR013693">
    <property type="entry name" value="SpoIID/LytB_N"/>
</dbReference>
<sequence>MKVLLKDRTPPQSAQKASVQEDLQALWDGAVEVSIPEQAKSVQSVQAARIPAQTVYEPDVPAKEAAVETESANNEDSKNISGDDKKNESAGTIKIPAKTALDGEKVRVYLTDKKRIETVPLETYVMGVLAAEMPIDFHLEALKAQAVAARTYIVRRLSSGARSGEADVLDTVQHQVYFSKDELASRWKGKAKRDNLAKLKQAVEETRGLVMTYEGEPIEAAFFSTSNGYTENSEDYWEQPLPYLRSVASPWDKELSPRYEADQTLKLSSFYRAMGLSGKAAKGKPAIKVTEWTDGKRIKEVEINGKAFSGREVRERLGLASSHFSWKIGKDSITITTYGLGHGVGMSQWGANGMAQDGKTAEEILEHYYTGASLEQASKLPKRTNS</sequence>
<dbReference type="NCBIfam" id="TIGR02870">
    <property type="entry name" value="spore_II_D"/>
    <property type="match status" value="1"/>
</dbReference>
<dbReference type="InterPro" id="IPR051922">
    <property type="entry name" value="Bact_Sporulation_Assoc"/>
</dbReference>
<proteinExistence type="predicted"/>
<reference evidence="3 4" key="1">
    <citation type="submission" date="2018-09" db="EMBL/GenBank/DDBJ databases">
        <title>Paenibacillus aracenensis nov. sp. isolated from a cave in southern Spain.</title>
        <authorList>
            <person name="Jurado V."/>
            <person name="Gutierrez-Patricio S."/>
            <person name="Gonzalez-Pimentel J.L."/>
            <person name="Miller A.Z."/>
            <person name="Laiz L."/>
            <person name="Saiz-Jimenez C."/>
        </authorList>
    </citation>
    <scope>NUCLEOTIDE SEQUENCE [LARGE SCALE GENOMIC DNA]</scope>
    <source>
        <strain evidence="3 4">DSM 22867</strain>
    </source>
</reference>
<feature type="compositionally biased region" description="Basic and acidic residues" evidence="1">
    <location>
        <begin position="75"/>
        <end position="88"/>
    </location>
</feature>
<dbReference type="InterPro" id="IPR014225">
    <property type="entry name" value="Spore_II_D_firmicutes"/>
</dbReference>
<dbReference type="PANTHER" id="PTHR30032">
    <property type="entry name" value="N-ACETYLMURAMOYL-L-ALANINE AMIDASE-RELATED"/>
    <property type="match status" value="1"/>
</dbReference>
<name>A0A3A1US82_9BACL</name>
<dbReference type="GO" id="GO:0030435">
    <property type="term" value="P:sporulation resulting in formation of a cellular spore"/>
    <property type="evidence" value="ECO:0007669"/>
    <property type="project" value="InterPro"/>
</dbReference>
<comment type="caution">
    <text evidence="3">The sequence shown here is derived from an EMBL/GenBank/DDBJ whole genome shotgun (WGS) entry which is preliminary data.</text>
</comment>
<dbReference type="PANTHER" id="PTHR30032:SF4">
    <property type="entry name" value="AMIDASE ENHANCER"/>
    <property type="match status" value="1"/>
</dbReference>
<protein>
    <submittedName>
        <fullName evidence="3">Stage II sporulation protein D</fullName>
    </submittedName>
</protein>
<dbReference type="GO" id="GO:0030288">
    <property type="term" value="C:outer membrane-bounded periplasmic space"/>
    <property type="evidence" value="ECO:0007669"/>
    <property type="project" value="TreeGrafter"/>
</dbReference>